<evidence type="ECO:0000256" key="1">
    <source>
        <dbReference type="SAM" id="MobiDB-lite"/>
    </source>
</evidence>
<dbReference type="EMBL" id="CP120628">
    <property type="protein sequence ID" value="WEW57586.1"/>
    <property type="molecule type" value="Genomic_DNA"/>
</dbReference>
<gene>
    <name evidence="2" type="ORF">PRK78_003053</name>
</gene>
<keyword evidence="3" id="KW-1185">Reference proteome</keyword>
<name>A0AAF0DFD0_9EURO</name>
<reference evidence="2" key="1">
    <citation type="submission" date="2023-03" db="EMBL/GenBank/DDBJ databases">
        <title>Emydomyces testavorans Genome Sequence.</title>
        <authorList>
            <person name="Hoyer L."/>
        </authorList>
    </citation>
    <scope>NUCLEOTIDE SEQUENCE</scope>
    <source>
        <strain evidence="2">16-2883</strain>
    </source>
</reference>
<evidence type="ECO:0008006" key="4">
    <source>
        <dbReference type="Google" id="ProtNLM"/>
    </source>
</evidence>
<proteinExistence type="predicted"/>
<dbReference type="Gene3D" id="2.130.10.10">
    <property type="entry name" value="YVTN repeat-like/Quinoprotein amine dehydrogenase"/>
    <property type="match status" value="1"/>
</dbReference>
<feature type="region of interest" description="Disordered" evidence="1">
    <location>
        <begin position="224"/>
        <end position="243"/>
    </location>
</feature>
<sequence>MELSGLEPLVHSRSDGLQLSYEFPHRVYDARVYPVQAPNGSTIIIYGHEMGIRILWRGGRRIKPYEENKDDTAEDVESKANDGNDDVVMIIDSDDEDNAPAAQKEVIPTIQYEEEEDEIDPRRPFLNIVQQFDIHLGVKAFKLSIPSILPGAIRPLDSVPPVLSKMIIVTAACADSSIRLIAAPLSPPPPTGSPYPWDFQTLTIPAQNVHSVPAIMSMTLTCEKPDDKVDSRSRSRGREDIPPKPTGTWKLLLAVHSMEAAGKLSIHQLRFAEQPIQASYPYKLSTDDLIPIQELYLSSPAKSMAFNPSQYPSDRHAHLLLAYETGSVELYSFLSPKPQKVDRRRSRANTGQTKIRAKWLFTFYTDFDQSSPELLRRKKIVDAKWALGGRTIMALTTEGEWGLWDTEGSGPDQRGLENVSTISAGQLSSFVLRGRVTSSEVSSNPQSTRSASPAQQNKLKFAPMTPSTRRMREEALFKGASQRTVASNHSYRGCISVIPTNQGWDKPVDESVLIWHGDKNVRIPSLLSLWKCSTQPSEVARESPNQYKPTIIEKINLLGELESGICYIPFHSRSSANKSSKDSRPDILITAETRLLILASKLQLPEEEKEDQEMVEQNATADLDQVRLQRGELDLDGMGRVLAGMAGSAYANRPNTFKSPQNALFS</sequence>
<dbReference type="InterPro" id="IPR015943">
    <property type="entry name" value="WD40/YVTN_repeat-like_dom_sf"/>
</dbReference>
<evidence type="ECO:0000313" key="3">
    <source>
        <dbReference type="Proteomes" id="UP001219355"/>
    </source>
</evidence>
<protein>
    <recommendedName>
        <fullName evidence="4">Nucleoporin NUP37</fullName>
    </recommendedName>
</protein>
<feature type="compositionally biased region" description="Polar residues" evidence="1">
    <location>
        <begin position="438"/>
        <end position="458"/>
    </location>
</feature>
<dbReference type="Proteomes" id="UP001219355">
    <property type="component" value="Chromosome 2"/>
</dbReference>
<feature type="compositionally biased region" description="Basic and acidic residues" evidence="1">
    <location>
        <begin position="224"/>
        <end position="242"/>
    </location>
</feature>
<organism evidence="2 3">
    <name type="scientific">Emydomyces testavorans</name>
    <dbReference type="NCBI Taxonomy" id="2070801"/>
    <lineage>
        <taxon>Eukaryota</taxon>
        <taxon>Fungi</taxon>
        <taxon>Dikarya</taxon>
        <taxon>Ascomycota</taxon>
        <taxon>Pezizomycotina</taxon>
        <taxon>Eurotiomycetes</taxon>
        <taxon>Eurotiomycetidae</taxon>
        <taxon>Onygenales</taxon>
        <taxon>Nannizziopsiaceae</taxon>
        <taxon>Emydomyces</taxon>
    </lineage>
</organism>
<dbReference type="AlphaFoldDB" id="A0AAF0DFD0"/>
<feature type="region of interest" description="Disordered" evidence="1">
    <location>
        <begin position="438"/>
        <end position="460"/>
    </location>
</feature>
<accession>A0AAF0DFD0</accession>
<evidence type="ECO:0000313" key="2">
    <source>
        <dbReference type="EMBL" id="WEW57586.1"/>
    </source>
</evidence>